<protein>
    <submittedName>
        <fullName evidence="2">Uncharacterized protein</fullName>
    </submittedName>
</protein>
<dbReference type="EMBL" id="SRLA01000003">
    <property type="protein sequence ID" value="TGE06086.1"/>
    <property type="molecule type" value="Genomic_DNA"/>
</dbReference>
<dbReference type="RefSeq" id="WP_210116293.1">
    <property type="nucleotide sequence ID" value="NZ_SRLA01000003.1"/>
</dbReference>
<name>A0A4Z0P4I7_9BACT</name>
<keyword evidence="1" id="KW-0812">Transmembrane</keyword>
<keyword evidence="1" id="KW-0472">Membrane</keyword>
<evidence type="ECO:0000313" key="2">
    <source>
        <dbReference type="EMBL" id="TGE06086.1"/>
    </source>
</evidence>
<evidence type="ECO:0000313" key="3">
    <source>
        <dbReference type="Proteomes" id="UP000298337"/>
    </source>
</evidence>
<organism evidence="2 3">
    <name type="scientific">Hymenobacter fodinae</name>
    <dbReference type="NCBI Taxonomy" id="2510796"/>
    <lineage>
        <taxon>Bacteria</taxon>
        <taxon>Pseudomonadati</taxon>
        <taxon>Bacteroidota</taxon>
        <taxon>Cytophagia</taxon>
        <taxon>Cytophagales</taxon>
        <taxon>Hymenobacteraceae</taxon>
        <taxon>Hymenobacter</taxon>
    </lineage>
</organism>
<comment type="caution">
    <text evidence="2">The sequence shown here is derived from an EMBL/GenBank/DDBJ whole genome shotgun (WGS) entry which is preliminary data.</text>
</comment>
<keyword evidence="1" id="KW-1133">Transmembrane helix</keyword>
<sequence length="89" mass="9970">MLLVAPLLVLALMMGLAVLAFTTAHCAQSYGRSFWLWFALGWALPLISFCLLFALVLRYHLNHGQRLLDEAKAILAAAEEAEKVRERDV</sequence>
<keyword evidence="3" id="KW-1185">Reference proteome</keyword>
<feature type="transmembrane region" description="Helical" evidence="1">
    <location>
        <begin position="36"/>
        <end position="57"/>
    </location>
</feature>
<reference evidence="2 3" key="1">
    <citation type="submission" date="2019-04" db="EMBL/GenBank/DDBJ databases">
        <authorList>
            <person name="Feng G."/>
            <person name="Zhang J."/>
            <person name="Zhu H."/>
        </authorList>
    </citation>
    <scope>NUCLEOTIDE SEQUENCE [LARGE SCALE GENOMIC DNA]</scope>
    <source>
        <strain evidence="2 3">92R-1</strain>
    </source>
</reference>
<gene>
    <name evidence="2" type="ORF">EU556_14560</name>
</gene>
<dbReference type="Proteomes" id="UP000298337">
    <property type="component" value="Unassembled WGS sequence"/>
</dbReference>
<proteinExistence type="predicted"/>
<dbReference type="AlphaFoldDB" id="A0A4Z0P4I7"/>
<evidence type="ECO:0000256" key="1">
    <source>
        <dbReference type="SAM" id="Phobius"/>
    </source>
</evidence>
<accession>A0A4Z0P4I7</accession>